<feature type="compositionally biased region" description="Polar residues" evidence="1">
    <location>
        <begin position="524"/>
        <end position="542"/>
    </location>
</feature>
<evidence type="ECO:0000256" key="1">
    <source>
        <dbReference type="SAM" id="MobiDB-lite"/>
    </source>
</evidence>
<evidence type="ECO:0000313" key="3">
    <source>
        <dbReference type="EMBL" id="OEU21289.1"/>
    </source>
</evidence>
<feature type="compositionally biased region" description="Basic and acidic residues" evidence="1">
    <location>
        <begin position="400"/>
        <end position="409"/>
    </location>
</feature>
<feature type="compositionally biased region" description="Low complexity" evidence="1">
    <location>
        <begin position="732"/>
        <end position="751"/>
    </location>
</feature>
<protein>
    <submittedName>
        <fullName evidence="3">Uncharacterized protein</fullName>
    </submittedName>
</protein>
<feature type="chain" id="PRO_5009193493" evidence="2">
    <location>
        <begin position="24"/>
        <end position="816"/>
    </location>
</feature>
<name>A0A1E7FT03_9STRA</name>
<feature type="region of interest" description="Disordered" evidence="1">
    <location>
        <begin position="613"/>
        <end position="677"/>
    </location>
</feature>
<feature type="signal peptide" evidence="2">
    <location>
        <begin position="1"/>
        <end position="23"/>
    </location>
</feature>
<feature type="region of interest" description="Disordered" evidence="1">
    <location>
        <begin position="568"/>
        <end position="589"/>
    </location>
</feature>
<dbReference type="EMBL" id="KV784354">
    <property type="protein sequence ID" value="OEU21289.1"/>
    <property type="molecule type" value="Genomic_DNA"/>
</dbReference>
<evidence type="ECO:0000256" key="2">
    <source>
        <dbReference type="SAM" id="SignalP"/>
    </source>
</evidence>
<feature type="compositionally biased region" description="Polar residues" evidence="1">
    <location>
        <begin position="621"/>
        <end position="638"/>
    </location>
</feature>
<sequence length="816" mass="90028">MKMYPSALDVVLATFLVVRSTTTAFVPNSCITTNEHSFSSNTYITNEQLHVPTVCFANSVDVGDDSSSSSSSFPYDDGAIRYAYDEWRLIYGKGDFDSDRFENFTANHRTLINANIKARENAVQQGITTLPQWMSLNEYGDYSLDEYETMLVQGNQESNDDMNYSNNNNNNNQNMNYDGEQQDQYGRPIRSTQVIQQQQQQQLDRSTQVIQSSDQQQQQFTSNYNNGRYNPMKQAVLSIEDDSNDTNDDANNGRGTVVIEEPTNDQSLDDGSVGSNTGRGTHVIKSMETGDSSLSDTGYGTQVIGSSSESATYGTQVIQEVNNNFGTQVVSGFDNVNGSSSTFGTQVIQQSDSSLSTPPSTDGRSRTQVIKSMDQEGSSTLLSGTRVIQPTSTEGSQNNSKKDDRGTLVVSKDDKETWTNLLDKLPLFGGGNNVDDSEDNDNDNVARGTRGTIVIKRKIPEPKNTKSLFDFFSTNTDEEDQIIEQVKDVIEESIPESEPSANNFLMNFISPNKSKDKDDDSTSEVTQPISIETADSGTKNQSNDIFSFFGGKLKSENSRSVRTTISLQKNTKDKVEKVPPSSTKKLRKTELIPKKQNENGMPSILSFFGGAKKVTKDGTSSRDPNNARSTLTVNNPSQIPKKKTSSQIWSPFSAKKKIKDDETSTTVSEESSPSVVKNDVIKARIARSRKGVEMAAKKKAEVEQERETRRQEQLQKRLEATRKREAQARQGTKSVTTTKSPPSISSPFSIFGGNRRQQQVPEVKKWKQNKDGSISGLIFNSKSLQDGTRVTTSPVPKGAKKGTVVKTAAGTNYSLM</sequence>
<feature type="compositionally biased region" description="Low complexity" evidence="1">
    <location>
        <begin position="196"/>
        <end position="222"/>
    </location>
</feature>
<dbReference type="InParanoid" id="A0A1E7FT03"/>
<feature type="region of interest" description="Disordered" evidence="1">
    <location>
        <begin position="157"/>
        <end position="229"/>
    </location>
</feature>
<dbReference type="Proteomes" id="UP000095751">
    <property type="component" value="Unassembled WGS sequence"/>
</dbReference>
<feature type="compositionally biased region" description="Low complexity" evidence="1">
    <location>
        <begin position="349"/>
        <end position="362"/>
    </location>
</feature>
<keyword evidence="2" id="KW-0732">Signal</keyword>
<proteinExistence type="predicted"/>
<reference evidence="3 4" key="1">
    <citation type="submission" date="2016-09" db="EMBL/GenBank/DDBJ databases">
        <title>Extensive genetic diversity and differential bi-allelic expression allows diatom success in the polar Southern Ocean.</title>
        <authorList>
            <consortium name="DOE Joint Genome Institute"/>
            <person name="Mock T."/>
            <person name="Otillar R.P."/>
            <person name="Strauss J."/>
            <person name="Dupont C."/>
            <person name="Frickenhaus S."/>
            <person name="Maumus F."/>
            <person name="Mcmullan M."/>
            <person name="Sanges R."/>
            <person name="Schmutz J."/>
            <person name="Toseland A."/>
            <person name="Valas R."/>
            <person name="Veluchamy A."/>
            <person name="Ward B.J."/>
            <person name="Allen A."/>
            <person name="Barry K."/>
            <person name="Falciatore A."/>
            <person name="Ferrante M."/>
            <person name="Fortunato A.E."/>
            <person name="Gloeckner G."/>
            <person name="Gruber A."/>
            <person name="Hipkin R."/>
            <person name="Janech M."/>
            <person name="Kroth P."/>
            <person name="Leese F."/>
            <person name="Lindquist E."/>
            <person name="Lyon B.R."/>
            <person name="Martin J."/>
            <person name="Mayer C."/>
            <person name="Parker M."/>
            <person name="Quesneville H."/>
            <person name="Raymond J."/>
            <person name="Uhlig C."/>
            <person name="Valentin K.U."/>
            <person name="Worden A.Z."/>
            <person name="Armbrust E.V."/>
            <person name="Bowler C."/>
            <person name="Green B."/>
            <person name="Moulton V."/>
            <person name="Van Oosterhout C."/>
            <person name="Grigoriev I."/>
        </authorList>
    </citation>
    <scope>NUCLEOTIDE SEQUENCE [LARGE SCALE GENOMIC DNA]</scope>
    <source>
        <strain evidence="3 4">CCMP1102</strain>
    </source>
</reference>
<feature type="region of interest" description="Disordered" evidence="1">
    <location>
        <begin position="690"/>
        <end position="768"/>
    </location>
</feature>
<feature type="region of interest" description="Disordered" evidence="1">
    <location>
        <begin position="241"/>
        <end position="302"/>
    </location>
</feature>
<evidence type="ECO:0000313" key="4">
    <source>
        <dbReference type="Proteomes" id="UP000095751"/>
    </source>
</evidence>
<feature type="compositionally biased region" description="Polar residues" evidence="1">
    <location>
        <begin position="501"/>
        <end position="512"/>
    </location>
</feature>
<dbReference type="OrthoDB" id="49439at2759"/>
<accession>A0A1E7FT03</accession>
<keyword evidence="4" id="KW-1185">Reference proteome</keyword>
<organism evidence="3 4">
    <name type="scientific">Fragilariopsis cylindrus CCMP1102</name>
    <dbReference type="NCBI Taxonomy" id="635003"/>
    <lineage>
        <taxon>Eukaryota</taxon>
        <taxon>Sar</taxon>
        <taxon>Stramenopiles</taxon>
        <taxon>Ochrophyta</taxon>
        <taxon>Bacillariophyta</taxon>
        <taxon>Bacillariophyceae</taxon>
        <taxon>Bacillariophycidae</taxon>
        <taxon>Bacillariales</taxon>
        <taxon>Bacillariaceae</taxon>
        <taxon>Fragilariopsis</taxon>
    </lineage>
</organism>
<feature type="region of interest" description="Disordered" evidence="1">
    <location>
        <begin position="494"/>
        <end position="542"/>
    </location>
</feature>
<feature type="compositionally biased region" description="Basic and acidic residues" evidence="1">
    <location>
        <begin position="690"/>
        <end position="727"/>
    </location>
</feature>
<feature type="compositionally biased region" description="Polar residues" evidence="1">
    <location>
        <begin position="289"/>
        <end position="302"/>
    </location>
</feature>
<feature type="compositionally biased region" description="Low complexity" evidence="1">
    <location>
        <begin position="664"/>
        <end position="676"/>
    </location>
</feature>
<feature type="compositionally biased region" description="Low complexity" evidence="1">
    <location>
        <begin position="161"/>
        <end position="177"/>
    </location>
</feature>
<feature type="compositionally biased region" description="Polar residues" evidence="1">
    <location>
        <begin position="366"/>
        <end position="399"/>
    </location>
</feature>
<feature type="region of interest" description="Disordered" evidence="1">
    <location>
        <begin position="341"/>
        <end position="409"/>
    </location>
</feature>
<gene>
    <name evidence="3" type="ORF">FRACYDRAFT_259853</name>
</gene>
<dbReference type="KEGG" id="fcy:FRACYDRAFT_259853"/>
<dbReference type="AlphaFoldDB" id="A0A1E7FT03"/>